<dbReference type="EMBL" id="FOTK01000074">
    <property type="protein sequence ID" value="SFM90936.1"/>
    <property type="molecule type" value="Genomic_DNA"/>
</dbReference>
<protein>
    <submittedName>
        <fullName evidence="2">DNA-binding transcriptional regulator, CsgD family</fullName>
    </submittedName>
</protein>
<dbReference type="Gene3D" id="1.10.10.10">
    <property type="entry name" value="Winged helix-like DNA-binding domain superfamily/Winged helix DNA-binding domain"/>
    <property type="match status" value="1"/>
</dbReference>
<organism evidence="2 3">
    <name type="scientific">Methylobacterium pseudosasicola</name>
    <dbReference type="NCBI Taxonomy" id="582667"/>
    <lineage>
        <taxon>Bacteria</taxon>
        <taxon>Pseudomonadati</taxon>
        <taxon>Pseudomonadota</taxon>
        <taxon>Alphaproteobacteria</taxon>
        <taxon>Hyphomicrobiales</taxon>
        <taxon>Methylobacteriaceae</taxon>
        <taxon>Methylobacterium</taxon>
    </lineage>
</organism>
<accession>A0A1I4UPP1</accession>
<dbReference type="InterPro" id="IPR036388">
    <property type="entry name" value="WH-like_DNA-bd_sf"/>
</dbReference>
<feature type="domain" description="HTH luxR-type" evidence="1">
    <location>
        <begin position="297"/>
        <end position="354"/>
    </location>
</feature>
<evidence type="ECO:0000313" key="3">
    <source>
        <dbReference type="Proteomes" id="UP000199048"/>
    </source>
</evidence>
<dbReference type="SMART" id="SM00421">
    <property type="entry name" value="HTH_LUXR"/>
    <property type="match status" value="1"/>
</dbReference>
<dbReference type="GO" id="GO:0003677">
    <property type="term" value="F:DNA binding"/>
    <property type="evidence" value="ECO:0007669"/>
    <property type="project" value="UniProtKB-KW"/>
</dbReference>
<dbReference type="STRING" id="582667.SAMN05192568_107417"/>
<sequence>MLDEKLLGDIYEAAHIPEAWPALLDRLSQLTGAWGGMLFTATPEATRWTASEATTAFFDAFLAAGWMAKNPLVERGVRRDHAGFLTDLDLFTHEELDQEPMYADMRRLGGGWHLGTAIAVPNGDTLVVNIERQHGQGAFSRAQAEQLDYYRPHLARAALLAARYSQLRFEATVSDLEALGLAAAALSFQGKVLAANNLFAQRIPALFQDRPYGLVVNHGPADSGLRAALEGARKSPATMQGASIPIPAGVNHGQAAILHLVPVLGNARDIFARTACLAVVTSLDTDRVPDVRLVQGLFDLTPAEARIARDVARGLNVPTLAAQTGVSANTVRSQLKAVFAKTGTGRQSELAALLNGIVVLPGKD</sequence>
<keyword evidence="3" id="KW-1185">Reference proteome</keyword>
<reference evidence="3" key="1">
    <citation type="submission" date="2016-10" db="EMBL/GenBank/DDBJ databases">
        <authorList>
            <person name="Varghese N."/>
            <person name="Submissions S."/>
        </authorList>
    </citation>
    <scope>NUCLEOTIDE SEQUENCE [LARGE SCALE GENOMIC DNA]</scope>
    <source>
        <strain evidence="3">BL36</strain>
    </source>
</reference>
<dbReference type="RefSeq" id="WP_244537417.1">
    <property type="nucleotide sequence ID" value="NZ_FOTK01000074.1"/>
</dbReference>
<evidence type="ECO:0000259" key="1">
    <source>
        <dbReference type="SMART" id="SM00421"/>
    </source>
</evidence>
<keyword evidence="2" id="KW-0238">DNA-binding</keyword>
<evidence type="ECO:0000313" key="2">
    <source>
        <dbReference type="EMBL" id="SFM90936.1"/>
    </source>
</evidence>
<dbReference type="AlphaFoldDB" id="A0A1I4UPP1"/>
<dbReference type="InterPro" id="IPR000792">
    <property type="entry name" value="Tscrpt_reg_LuxR_C"/>
</dbReference>
<dbReference type="InterPro" id="IPR016032">
    <property type="entry name" value="Sig_transdc_resp-reg_C-effctor"/>
</dbReference>
<name>A0A1I4UPP1_9HYPH</name>
<dbReference type="Proteomes" id="UP000199048">
    <property type="component" value="Unassembled WGS sequence"/>
</dbReference>
<gene>
    <name evidence="2" type="ORF">SAMN05192568_107417</name>
</gene>
<dbReference type="SUPFAM" id="SSF46894">
    <property type="entry name" value="C-terminal effector domain of the bipartite response regulators"/>
    <property type="match status" value="1"/>
</dbReference>
<proteinExistence type="predicted"/>
<dbReference type="GO" id="GO:0006355">
    <property type="term" value="P:regulation of DNA-templated transcription"/>
    <property type="evidence" value="ECO:0007669"/>
    <property type="project" value="InterPro"/>
</dbReference>